<evidence type="ECO:0000313" key="2">
    <source>
        <dbReference type="Proteomes" id="UP000008311"/>
    </source>
</evidence>
<evidence type="ECO:0000313" key="1">
    <source>
        <dbReference type="EMBL" id="EEF33987.1"/>
    </source>
</evidence>
<proteinExistence type="predicted"/>
<dbReference type="EMBL" id="EQ974091">
    <property type="protein sequence ID" value="EEF33987.1"/>
    <property type="molecule type" value="Genomic_DNA"/>
</dbReference>
<protein>
    <submittedName>
        <fullName evidence="1">Uncharacterized protein</fullName>
    </submittedName>
</protein>
<reference evidence="2" key="1">
    <citation type="journal article" date="2010" name="Nat. Biotechnol.">
        <title>Draft genome sequence of the oilseed species Ricinus communis.</title>
        <authorList>
            <person name="Chan A.P."/>
            <person name="Crabtree J."/>
            <person name="Zhao Q."/>
            <person name="Lorenzi H."/>
            <person name="Orvis J."/>
            <person name="Puiu D."/>
            <person name="Melake-Berhan A."/>
            <person name="Jones K.M."/>
            <person name="Redman J."/>
            <person name="Chen G."/>
            <person name="Cahoon E.B."/>
            <person name="Gedil M."/>
            <person name="Stanke M."/>
            <person name="Haas B.J."/>
            <person name="Wortman J.R."/>
            <person name="Fraser-Liggett C.M."/>
            <person name="Ravel J."/>
            <person name="Rabinowicz P.D."/>
        </authorList>
    </citation>
    <scope>NUCLEOTIDE SEQUENCE [LARGE SCALE GENOMIC DNA]</scope>
    <source>
        <strain evidence="2">cv. Hale</strain>
    </source>
</reference>
<name>B9SQX5_RICCO</name>
<sequence>MVELSWQHQEAAVVEVSWPMVAKQQGNNDREEPRWVYQERNCVRGRGTKM</sequence>
<dbReference type="AlphaFoldDB" id="B9SQX5"/>
<keyword evidence="2" id="KW-1185">Reference proteome</keyword>
<dbReference type="Proteomes" id="UP000008311">
    <property type="component" value="Unassembled WGS sequence"/>
</dbReference>
<gene>
    <name evidence="1" type="ORF">RCOM_1405320</name>
</gene>
<accession>B9SQX5</accession>
<organism evidence="1 2">
    <name type="scientific">Ricinus communis</name>
    <name type="common">Castor bean</name>
    <dbReference type="NCBI Taxonomy" id="3988"/>
    <lineage>
        <taxon>Eukaryota</taxon>
        <taxon>Viridiplantae</taxon>
        <taxon>Streptophyta</taxon>
        <taxon>Embryophyta</taxon>
        <taxon>Tracheophyta</taxon>
        <taxon>Spermatophyta</taxon>
        <taxon>Magnoliopsida</taxon>
        <taxon>eudicotyledons</taxon>
        <taxon>Gunneridae</taxon>
        <taxon>Pentapetalae</taxon>
        <taxon>rosids</taxon>
        <taxon>fabids</taxon>
        <taxon>Malpighiales</taxon>
        <taxon>Euphorbiaceae</taxon>
        <taxon>Acalyphoideae</taxon>
        <taxon>Acalypheae</taxon>
        <taxon>Ricinus</taxon>
    </lineage>
</organism>
<dbReference type="InParanoid" id="B9SQX5"/>